<evidence type="ECO:0000313" key="3">
    <source>
        <dbReference type="Proteomes" id="UP000663823"/>
    </source>
</evidence>
<dbReference type="Proteomes" id="UP000663823">
    <property type="component" value="Unassembled WGS sequence"/>
</dbReference>
<evidence type="ECO:0000256" key="1">
    <source>
        <dbReference type="SAM" id="MobiDB-lite"/>
    </source>
</evidence>
<sequence length="65" mass="7228">KASPNSKVTSHTTKSDTINKQTTFNQQARTSEQSGSPPQSLRPLRQTIRTNHAFDLQTAARLHNP</sequence>
<protein>
    <submittedName>
        <fullName evidence="2">Uncharacterized protein</fullName>
    </submittedName>
</protein>
<name>A0A820IRT6_9BILA</name>
<comment type="caution">
    <text evidence="2">The sequence shown here is derived from an EMBL/GenBank/DDBJ whole genome shotgun (WGS) entry which is preliminary data.</text>
</comment>
<dbReference type="EMBL" id="CAJOAX010051975">
    <property type="protein sequence ID" value="CAF4316124.1"/>
    <property type="molecule type" value="Genomic_DNA"/>
</dbReference>
<feature type="compositionally biased region" description="Polar residues" evidence="1">
    <location>
        <begin position="1"/>
        <end position="39"/>
    </location>
</feature>
<proteinExistence type="predicted"/>
<feature type="non-terminal residue" evidence="2">
    <location>
        <position position="1"/>
    </location>
</feature>
<accession>A0A820IRT6</accession>
<organism evidence="2 3">
    <name type="scientific">Rotaria sordida</name>
    <dbReference type="NCBI Taxonomy" id="392033"/>
    <lineage>
        <taxon>Eukaryota</taxon>
        <taxon>Metazoa</taxon>
        <taxon>Spiralia</taxon>
        <taxon>Gnathifera</taxon>
        <taxon>Rotifera</taxon>
        <taxon>Eurotatoria</taxon>
        <taxon>Bdelloidea</taxon>
        <taxon>Philodinida</taxon>
        <taxon>Philodinidae</taxon>
        <taxon>Rotaria</taxon>
    </lineage>
</organism>
<reference evidence="2" key="1">
    <citation type="submission" date="2021-02" db="EMBL/GenBank/DDBJ databases">
        <authorList>
            <person name="Nowell W R."/>
        </authorList>
    </citation>
    <scope>NUCLEOTIDE SEQUENCE</scope>
</reference>
<gene>
    <name evidence="2" type="ORF">OTI717_LOCUS42497</name>
</gene>
<feature type="region of interest" description="Disordered" evidence="1">
    <location>
        <begin position="1"/>
        <end position="65"/>
    </location>
</feature>
<dbReference type="AlphaFoldDB" id="A0A820IRT6"/>
<evidence type="ECO:0000313" key="2">
    <source>
        <dbReference type="EMBL" id="CAF4316124.1"/>
    </source>
</evidence>